<dbReference type="STRING" id="386415.NT01CX_2306"/>
<proteinExistence type="predicted"/>
<sequence length="200" mass="23565">MKLNNEYLNSFIENLHLEDNIKLSDIPDLDLYMDQVITLFDDKLSNLKRNEDDKILTKTMINNYTKAKILIPPVKKKYSKNHIILLILIYYLKQNLSINDISLLFKDVIKDLSDSENTTLNLKNLYESFLNIKKETSEQFLNNINDKFKLIEKETKNEDDSNTELIRKLLLVLCVINEANTYKRLAENMIDNLFPSNKEK</sequence>
<evidence type="ECO:0000313" key="1">
    <source>
        <dbReference type="EMBL" id="ABK62080.1"/>
    </source>
</evidence>
<reference evidence="1 2" key="1">
    <citation type="journal article" date="2006" name="Nat. Biotechnol.">
        <title>The genome and transcriptomes of the anti-tumor agent Clostridium novyi-NT.</title>
        <authorList>
            <person name="Bettegowda C."/>
            <person name="Huang X."/>
            <person name="Lin J."/>
            <person name="Cheong I."/>
            <person name="Kohli M."/>
            <person name="Szabo S.A."/>
            <person name="Zhang X."/>
            <person name="Diaz L.A. Jr."/>
            <person name="Velculescu V.E."/>
            <person name="Parmigiani G."/>
            <person name="Kinzler K.W."/>
            <person name="Vogelstein B."/>
            <person name="Zhou S."/>
        </authorList>
    </citation>
    <scope>NUCLEOTIDE SEQUENCE [LARGE SCALE GENOMIC DNA]</scope>
    <source>
        <strain evidence="1 2">NT</strain>
    </source>
</reference>
<dbReference type="PANTHER" id="PTHR40056">
    <property type="entry name" value="HYPOTHETICAL CYTOSOLIC PROTEIN"/>
    <property type="match status" value="1"/>
</dbReference>
<protein>
    <recommendedName>
        <fullName evidence="3">DUF1836 domain-containing protein</fullName>
    </recommendedName>
</protein>
<dbReference type="Proteomes" id="UP000008220">
    <property type="component" value="Chromosome"/>
</dbReference>
<dbReference type="PATRIC" id="fig|386415.7.peg.1410"/>
<dbReference type="KEGG" id="cno:NT01CX_2306"/>
<dbReference type="Pfam" id="PF08876">
    <property type="entry name" value="DUF1836"/>
    <property type="match status" value="1"/>
</dbReference>
<dbReference type="EMBL" id="CP000382">
    <property type="protein sequence ID" value="ABK62080.1"/>
    <property type="molecule type" value="Genomic_DNA"/>
</dbReference>
<evidence type="ECO:0000313" key="2">
    <source>
        <dbReference type="Proteomes" id="UP000008220"/>
    </source>
</evidence>
<gene>
    <name evidence="1" type="ordered locus">NT01CX_2306</name>
</gene>
<dbReference type="HOGENOM" id="CLU_085303_0_1_9"/>
<dbReference type="PANTHER" id="PTHR40056:SF1">
    <property type="entry name" value="DUF1836 DOMAIN-CONTAINING PROTEIN"/>
    <property type="match status" value="1"/>
</dbReference>
<dbReference type="RefSeq" id="WP_011722375.1">
    <property type="nucleotide sequence ID" value="NC_008593.1"/>
</dbReference>
<keyword evidence="2" id="KW-1185">Reference proteome</keyword>
<evidence type="ECO:0008006" key="3">
    <source>
        <dbReference type="Google" id="ProtNLM"/>
    </source>
</evidence>
<dbReference type="InterPro" id="IPR014975">
    <property type="entry name" value="DUF1836"/>
</dbReference>
<organism evidence="1 2">
    <name type="scientific">Clostridium novyi (strain NT)</name>
    <dbReference type="NCBI Taxonomy" id="386415"/>
    <lineage>
        <taxon>Bacteria</taxon>
        <taxon>Bacillati</taxon>
        <taxon>Bacillota</taxon>
        <taxon>Clostridia</taxon>
        <taxon>Eubacteriales</taxon>
        <taxon>Clostridiaceae</taxon>
        <taxon>Clostridium</taxon>
    </lineage>
</organism>
<dbReference type="eggNOG" id="COG0789">
    <property type="taxonomic scope" value="Bacteria"/>
</dbReference>
<accession>A0Q177</accession>
<dbReference type="AlphaFoldDB" id="A0Q177"/>
<name>A0Q177_CLONN</name>